<protein>
    <submittedName>
        <fullName evidence="1">Uncharacterized protein</fullName>
    </submittedName>
</protein>
<organism evidence="1 2">
    <name type="scientific">Lepidopterella palustris CBS 459.81</name>
    <dbReference type="NCBI Taxonomy" id="1314670"/>
    <lineage>
        <taxon>Eukaryota</taxon>
        <taxon>Fungi</taxon>
        <taxon>Dikarya</taxon>
        <taxon>Ascomycota</taxon>
        <taxon>Pezizomycotina</taxon>
        <taxon>Dothideomycetes</taxon>
        <taxon>Pleosporomycetidae</taxon>
        <taxon>Mytilinidiales</taxon>
        <taxon>Argynnaceae</taxon>
        <taxon>Lepidopterella</taxon>
    </lineage>
</organism>
<evidence type="ECO:0000313" key="2">
    <source>
        <dbReference type="Proteomes" id="UP000250266"/>
    </source>
</evidence>
<dbReference type="Proteomes" id="UP000250266">
    <property type="component" value="Unassembled WGS sequence"/>
</dbReference>
<reference evidence="1 2" key="1">
    <citation type="journal article" date="2016" name="Nat. Commun.">
        <title>Ectomycorrhizal ecology is imprinted in the genome of the dominant symbiotic fungus Cenococcum geophilum.</title>
        <authorList>
            <consortium name="DOE Joint Genome Institute"/>
            <person name="Peter M."/>
            <person name="Kohler A."/>
            <person name="Ohm R.A."/>
            <person name="Kuo A."/>
            <person name="Krutzmann J."/>
            <person name="Morin E."/>
            <person name="Arend M."/>
            <person name="Barry K.W."/>
            <person name="Binder M."/>
            <person name="Choi C."/>
            <person name="Clum A."/>
            <person name="Copeland A."/>
            <person name="Grisel N."/>
            <person name="Haridas S."/>
            <person name="Kipfer T."/>
            <person name="LaButti K."/>
            <person name="Lindquist E."/>
            <person name="Lipzen A."/>
            <person name="Maire R."/>
            <person name="Meier B."/>
            <person name="Mihaltcheva S."/>
            <person name="Molinier V."/>
            <person name="Murat C."/>
            <person name="Poggeler S."/>
            <person name="Quandt C.A."/>
            <person name="Sperisen C."/>
            <person name="Tritt A."/>
            <person name="Tisserant E."/>
            <person name="Crous P.W."/>
            <person name="Henrissat B."/>
            <person name="Nehls U."/>
            <person name="Egli S."/>
            <person name="Spatafora J.W."/>
            <person name="Grigoriev I.V."/>
            <person name="Martin F.M."/>
        </authorList>
    </citation>
    <scope>NUCLEOTIDE SEQUENCE [LARGE SCALE GENOMIC DNA]</scope>
    <source>
        <strain evidence="1 2">CBS 459.81</strain>
    </source>
</reference>
<name>A0A8E2J968_9PEZI</name>
<sequence length="156" mass="17378">MQMTSSWDKSFKSQRDFVYATDMQHCGMAGSPGGGKFGESTTIKAWGFAAGKQKKEKVLWCTFGERSMNSKGLLEVVGGFEMHALCSCRLLSQNLRFIILTSCTKCQQSQTNDGSQFWCGKKQPHLRSMSTVQKGILGPQDKLFEILSHPGRIQLD</sequence>
<dbReference type="AlphaFoldDB" id="A0A8E2J968"/>
<proteinExistence type="predicted"/>
<evidence type="ECO:0000313" key="1">
    <source>
        <dbReference type="EMBL" id="OCK74069.1"/>
    </source>
</evidence>
<dbReference type="EMBL" id="KV745568">
    <property type="protein sequence ID" value="OCK74069.1"/>
    <property type="molecule type" value="Genomic_DNA"/>
</dbReference>
<accession>A0A8E2J968</accession>
<gene>
    <name evidence="1" type="ORF">K432DRAFT_447496</name>
</gene>
<keyword evidence="2" id="KW-1185">Reference proteome</keyword>